<keyword evidence="2" id="KW-1185">Reference proteome</keyword>
<proteinExistence type="predicted"/>
<dbReference type="EMBL" id="JAVIZJ010000018">
    <property type="protein sequence ID" value="MDR6212146.1"/>
    <property type="molecule type" value="Genomic_DNA"/>
</dbReference>
<gene>
    <name evidence="1" type="ORF">QE364_003877</name>
</gene>
<accession>A0ACC6IN14</accession>
<comment type="caution">
    <text evidence="1">The sequence shown here is derived from an EMBL/GenBank/DDBJ whole genome shotgun (WGS) entry which is preliminary data.</text>
</comment>
<sequence length="313" mass="31804">MTGRVARRGLLRVAGGTALAAGLAGLGPAVASSGTRRSAGDLVVAGGELGGSFTRFARLLGGELRDSGPVGHVRVVASGGSLDNLALLRSGAADLAPSLADAVAVDADAAVAVARLYQTTLHCLVRDGSPFRSAGDLAGRRVAVGPLGSGSAETARRLLEPTLGVDLRAASHATGAVALAGGSVDALLWWGGQPSPELASLVRTHPLRALDLGALVDATRGPAAPYQSVRLPRDVWDQADDVRTAGVAVHLLCRPALDDATVAHVVDTLLAAGPQLVPQPSGGLQYLAPASLFDTYPVPLHPAAARRYRERHG</sequence>
<reference evidence="1" key="1">
    <citation type="submission" date="2023-08" db="EMBL/GenBank/DDBJ databases">
        <title>Functional and genomic diversity of the sorghum phyllosphere microbiome.</title>
        <authorList>
            <person name="Shade A."/>
        </authorList>
    </citation>
    <scope>NUCLEOTIDE SEQUENCE</scope>
    <source>
        <strain evidence="1">SORGH_AS_0885</strain>
    </source>
</reference>
<keyword evidence="1" id="KW-0675">Receptor</keyword>
<evidence type="ECO:0000313" key="2">
    <source>
        <dbReference type="Proteomes" id="UP001261666"/>
    </source>
</evidence>
<evidence type="ECO:0000313" key="1">
    <source>
        <dbReference type="EMBL" id="MDR6212146.1"/>
    </source>
</evidence>
<protein>
    <submittedName>
        <fullName evidence="1">TRAP transporter TAXI family solute receptor</fullName>
    </submittedName>
</protein>
<name>A0ACC6IN14_9ACTN</name>
<organism evidence="1 2">
    <name type="scientific">Nocardioides zeae</name>
    <dbReference type="NCBI Taxonomy" id="1457234"/>
    <lineage>
        <taxon>Bacteria</taxon>
        <taxon>Bacillati</taxon>
        <taxon>Actinomycetota</taxon>
        <taxon>Actinomycetes</taxon>
        <taxon>Propionibacteriales</taxon>
        <taxon>Nocardioidaceae</taxon>
        <taxon>Nocardioides</taxon>
    </lineage>
</organism>
<dbReference type="Proteomes" id="UP001261666">
    <property type="component" value="Unassembled WGS sequence"/>
</dbReference>